<organism evidence="2">
    <name type="scientific">Ixodes ricinus</name>
    <name type="common">Common tick</name>
    <name type="synonym">Acarus ricinus</name>
    <dbReference type="NCBI Taxonomy" id="34613"/>
    <lineage>
        <taxon>Eukaryota</taxon>
        <taxon>Metazoa</taxon>
        <taxon>Ecdysozoa</taxon>
        <taxon>Arthropoda</taxon>
        <taxon>Chelicerata</taxon>
        <taxon>Arachnida</taxon>
        <taxon>Acari</taxon>
        <taxon>Parasitiformes</taxon>
        <taxon>Ixodida</taxon>
        <taxon>Ixodoidea</taxon>
        <taxon>Ixodidae</taxon>
        <taxon>Ixodinae</taxon>
        <taxon>Ixodes</taxon>
    </lineage>
</organism>
<dbReference type="AlphaFoldDB" id="A0A147BJZ7"/>
<feature type="non-terminal residue" evidence="2">
    <location>
        <position position="1"/>
    </location>
</feature>
<reference evidence="2" key="1">
    <citation type="journal article" date="2018" name="PLoS Negl. Trop. Dis.">
        <title>Sialome diversity of ticks revealed by RNAseq of single tick salivary glands.</title>
        <authorList>
            <person name="Perner J."/>
            <person name="Kropackova S."/>
            <person name="Kopacek P."/>
            <person name="Ribeiro J.M."/>
        </authorList>
    </citation>
    <scope>NUCLEOTIDE SEQUENCE</scope>
    <source>
        <strain evidence="2">Siblings of single egg batch collected in Ceske Budejovice</strain>
        <tissue evidence="2">Salivary glands</tissue>
    </source>
</reference>
<accession>A0A147BJZ7</accession>
<dbReference type="EMBL" id="GEGO01004291">
    <property type="protein sequence ID" value="JAR91113.1"/>
    <property type="molecule type" value="Transcribed_RNA"/>
</dbReference>
<evidence type="ECO:0000313" key="2">
    <source>
        <dbReference type="EMBL" id="JAR91113.1"/>
    </source>
</evidence>
<feature type="region of interest" description="Disordered" evidence="1">
    <location>
        <begin position="139"/>
        <end position="158"/>
    </location>
</feature>
<feature type="region of interest" description="Disordered" evidence="1">
    <location>
        <begin position="51"/>
        <end position="87"/>
    </location>
</feature>
<sequence>LGPSVRIPWMRRIRAVTSMEREGRPPLGGPGVVIEVDDMQLSGRRKWLIGRPLQGDRPSQHTLPTHPPGPQGLVQEPADDAVQNGAPSTGDVGTWILRLLQRSTGELLLFDVGTREPQLIGHGPSWSGRVRHEARQLGRLRSRGNHAASSEPSVAASG</sequence>
<evidence type="ECO:0000256" key="1">
    <source>
        <dbReference type="SAM" id="MobiDB-lite"/>
    </source>
</evidence>
<proteinExistence type="predicted"/>
<protein>
    <submittedName>
        <fullName evidence="2">Uncharacterized protein</fullName>
    </submittedName>
</protein>
<name>A0A147BJZ7_IXORI</name>